<sequence length="219" mass="23684">MTFEDAQVAATAVHLRILGGFHPTPEDRAPHDCKTLLLLGPDEPAFWPQFCTSPEYLDGAADPMDRWSVRVVGALAADLDAAALYPFGGPPFAPFYSWALRTGRMHAAPINFLVHDRAGLFVSFRGALAFQQRLSLPSAPATPCTTCMGQPCATACPVGALRPEGYDVVACKQYLDTPSGQDCMQLGCRARRACPVSQKFGRLAAQSEFHMRQFKGPPG</sequence>
<dbReference type="Proteomes" id="UP000198977">
    <property type="component" value="Unassembled WGS sequence"/>
</dbReference>
<evidence type="ECO:0000259" key="1">
    <source>
        <dbReference type="PROSITE" id="PS51379"/>
    </source>
</evidence>
<proteinExistence type="predicted"/>
<dbReference type="PROSITE" id="PS51379">
    <property type="entry name" value="4FE4S_FER_2"/>
    <property type="match status" value="1"/>
</dbReference>
<gene>
    <name evidence="2" type="ORF">SAMN04488523_101432</name>
</gene>
<dbReference type="STRING" id="74348.SAMN04488523_101432"/>
<dbReference type="EMBL" id="FOMW01000001">
    <property type="protein sequence ID" value="SFD59449.1"/>
    <property type="molecule type" value="Genomic_DNA"/>
</dbReference>
<dbReference type="InterPro" id="IPR017896">
    <property type="entry name" value="4Fe4S_Fe-S-bd"/>
</dbReference>
<feature type="domain" description="4Fe-4S ferredoxin-type" evidence="1">
    <location>
        <begin position="135"/>
        <end position="166"/>
    </location>
</feature>
<evidence type="ECO:0000313" key="3">
    <source>
        <dbReference type="Proteomes" id="UP000198977"/>
    </source>
</evidence>
<protein>
    <recommendedName>
        <fullName evidence="1">4Fe-4S ferredoxin-type domain-containing protein</fullName>
    </recommendedName>
</protein>
<evidence type="ECO:0000313" key="2">
    <source>
        <dbReference type="EMBL" id="SFD59449.1"/>
    </source>
</evidence>
<name>A0A1I1TLR9_9RHOB</name>
<keyword evidence="3" id="KW-1185">Reference proteome</keyword>
<reference evidence="2 3" key="1">
    <citation type="submission" date="2016-10" db="EMBL/GenBank/DDBJ databases">
        <authorList>
            <person name="de Groot N.N."/>
        </authorList>
    </citation>
    <scope>NUCLEOTIDE SEQUENCE [LARGE SCALE GENOMIC DNA]</scope>
    <source>
        <strain evidence="2 3">DSM 11443</strain>
    </source>
</reference>
<dbReference type="AlphaFoldDB" id="A0A1I1TLR9"/>
<accession>A0A1I1TLR9</accession>
<dbReference type="OrthoDB" id="8279740at2"/>
<dbReference type="RefSeq" id="WP_093922157.1">
    <property type="nucleotide sequence ID" value="NZ_FOMW01000001.1"/>
</dbReference>
<organism evidence="2 3">
    <name type="scientific">Sulfitobacter brevis</name>
    <dbReference type="NCBI Taxonomy" id="74348"/>
    <lineage>
        <taxon>Bacteria</taxon>
        <taxon>Pseudomonadati</taxon>
        <taxon>Pseudomonadota</taxon>
        <taxon>Alphaproteobacteria</taxon>
        <taxon>Rhodobacterales</taxon>
        <taxon>Roseobacteraceae</taxon>
        <taxon>Sulfitobacter</taxon>
    </lineage>
</organism>